<feature type="region of interest" description="Disordered" evidence="1">
    <location>
        <begin position="280"/>
        <end position="302"/>
    </location>
</feature>
<evidence type="ECO:0000259" key="3">
    <source>
        <dbReference type="Pfam" id="PF13400"/>
    </source>
</evidence>
<protein>
    <recommendedName>
        <fullName evidence="3">Putative Flp pilus-assembly TadG-like N-terminal domain-containing protein</fullName>
    </recommendedName>
</protein>
<sequence>MTAKTDAEKRTGFLARLRKDQSGNTVAIFAAALFPMAGLVGGAVDMARLYSVKNRLQAGCDAGSLASRKVMGNGRWDVNNDGNRTNDATYLSGLQMFDFNFENGYLGSENRTRNFVEANGTVTGTASAVVPMTLMRILGEEERTVTVTCTSQMKIPHTDVMFVFDVTGSMSSAIPGDPTGLTKINGLKRATKCFYEALARQNIDDVTPAECYKTANPIGDLSTLTQLRFGFVPFDEQVNIGNILQNGYYKDTQTFQSREAELEDVWTWTLGTASATTGWLNDWTPASPPSSPYNTRQSTSGWTDITSGSVTTLQGSKPFRQTSATNSTSCNAFNNLSGSGNNLTGLTESGGSTTTTAVGTTNNPPVYPATEQVTSYQQTRPFTVTQYRYVWESRSGTTSCFLERRAHTTTYTKTQTGGTSSRPITWVERQRITGWVYKPVTFNVSSLKAGGGDNTSTAYNASIALPLNESNLTVNLSGNSSSSTIKVVSNATVAWSGCIEERQTVRNEDGDPSDEFNPIPDEAYDLDIDMIPDTGDEATRWGFQLQNAVWGRHNWVGFDADGGGTDYYEPVLADVWRASTSTSNPSGMSRNTSPGCPSAMARKLATYRDATGSTNYKNYVNALTPGGNTYHDIGLIWGARLLSPTGLYADENATTPDGQEIQRHMIFMTDGETYNMGNNYTPYGIEGWDRRRTPAGTNPDLGDLNDATNARTTALCTAIKNLGNNGVTLWVVYYGTTDFATTERMKNCATSRNNHFFQASNTQLLIESFNKIAESISELKLTG</sequence>
<dbReference type="EMBL" id="VKKU01000001">
    <property type="protein sequence ID" value="TSB04497.1"/>
    <property type="molecule type" value="Genomic_DNA"/>
</dbReference>
<dbReference type="InterPro" id="IPR028087">
    <property type="entry name" value="Tad_N"/>
</dbReference>
<keyword evidence="5" id="KW-1185">Reference proteome</keyword>
<reference evidence="4 5" key="1">
    <citation type="submission" date="2019-07" db="EMBL/GenBank/DDBJ databases">
        <authorList>
            <person name="Park M."/>
        </authorList>
    </citation>
    <scope>NUCLEOTIDE SEQUENCE [LARGE SCALE GENOMIC DNA]</scope>
    <source>
        <strain evidence="4 5">KCTC32445</strain>
    </source>
</reference>
<keyword evidence="2" id="KW-1133">Transmembrane helix</keyword>
<feature type="domain" description="Putative Flp pilus-assembly TadG-like N-terminal" evidence="3">
    <location>
        <begin position="23"/>
        <end position="66"/>
    </location>
</feature>
<feature type="compositionally biased region" description="Polar residues" evidence="1">
    <location>
        <begin position="292"/>
        <end position="302"/>
    </location>
</feature>
<dbReference type="SUPFAM" id="SSF53300">
    <property type="entry name" value="vWA-like"/>
    <property type="match status" value="1"/>
</dbReference>
<dbReference type="InterPro" id="IPR036465">
    <property type="entry name" value="vWFA_dom_sf"/>
</dbReference>
<dbReference type="AlphaFoldDB" id="A0A553WIH0"/>
<dbReference type="OrthoDB" id="7522752at2"/>
<evidence type="ECO:0000256" key="1">
    <source>
        <dbReference type="SAM" id="MobiDB-lite"/>
    </source>
</evidence>
<gene>
    <name evidence="4" type="ORF">FOM92_03480</name>
</gene>
<dbReference type="Pfam" id="PF13400">
    <property type="entry name" value="Tad"/>
    <property type="match status" value="1"/>
</dbReference>
<keyword evidence="2" id="KW-0472">Membrane</keyword>
<keyword evidence="2" id="KW-0812">Transmembrane</keyword>
<dbReference type="RefSeq" id="WP_143775385.1">
    <property type="nucleotide sequence ID" value="NZ_VKKU01000001.1"/>
</dbReference>
<organism evidence="4 5">
    <name type="scientific">Sphingorhabdus contaminans</name>
    <dbReference type="NCBI Taxonomy" id="1343899"/>
    <lineage>
        <taxon>Bacteria</taxon>
        <taxon>Pseudomonadati</taxon>
        <taxon>Pseudomonadota</taxon>
        <taxon>Alphaproteobacteria</taxon>
        <taxon>Sphingomonadales</taxon>
        <taxon>Sphingomonadaceae</taxon>
        <taxon>Sphingorhabdus</taxon>
    </lineage>
</organism>
<evidence type="ECO:0000256" key="2">
    <source>
        <dbReference type="SAM" id="Phobius"/>
    </source>
</evidence>
<dbReference type="Proteomes" id="UP000320160">
    <property type="component" value="Unassembled WGS sequence"/>
</dbReference>
<accession>A0A553WIH0</accession>
<comment type="caution">
    <text evidence="4">The sequence shown here is derived from an EMBL/GenBank/DDBJ whole genome shotgun (WGS) entry which is preliminary data.</text>
</comment>
<name>A0A553WIH0_9SPHN</name>
<dbReference type="Gene3D" id="3.40.50.410">
    <property type="entry name" value="von Willebrand factor, type A domain"/>
    <property type="match status" value="1"/>
</dbReference>
<feature type="transmembrane region" description="Helical" evidence="2">
    <location>
        <begin position="26"/>
        <end position="44"/>
    </location>
</feature>
<proteinExistence type="predicted"/>
<evidence type="ECO:0000313" key="5">
    <source>
        <dbReference type="Proteomes" id="UP000320160"/>
    </source>
</evidence>
<evidence type="ECO:0000313" key="4">
    <source>
        <dbReference type="EMBL" id="TSB04497.1"/>
    </source>
</evidence>